<dbReference type="AlphaFoldDB" id="A0A5J4SD46"/>
<dbReference type="SUPFAM" id="SSF53067">
    <property type="entry name" value="Actin-like ATPase domain"/>
    <property type="match status" value="1"/>
</dbReference>
<comment type="caution">
    <text evidence="1">The sequence shown here is derived from an EMBL/GenBank/DDBJ whole genome shotgun (WGS) entry which is preliminary data.</text>
</comment>
<dbReference type="EMBL" id="SNRY01000281">
    <property type="protein sequence ID" value="KAA6343213.1"/>
    <property type="molecule type" value="Genomic_DNA"/>
</dbReference>
<dbReference type="EC" id="2.7.1.85" evidence="1"/>
<dbReference type="PANTHER" id="PTHR18964">
    <property type="entry name" value="ROK (REPRESSOR, ORF, KINASE) FAMILY"/>
    <property type="match status" value="1"/>
</dbReference>
<dbReference type="InterPro" id="IPR043129">
    <property type="entry name" value="ATPase_NBD"/>
</dbReference>
<protein>
    <submittedName>
        <fullName evidence="1">Beta-glucoside kinase</fullName>
        <ecNumber evidence="1">2.7.1.85</ecNumber>
    </submittedName>
</protein>
<gene>
    <name evidence="1" type="ORF">EZS27_009083</name>
</gene>
<evidence type="ECO:0000313" key="1">
    <source>
        <dbReference type="EMBL" id="KAA6343213.1"/>
    </source>
</evidence>
<reference evidence="1" key="1">
    <citation type="submission" date="2019-03" db="EMBL/GenBank/DDBJ databases">
        <title>Single cell metagenomics reveals metabolic interactions within the superorganism composed of flagellate Streblomastix strix and complex community of Bacteroidetes bacteria on its surface.</title>
        <authorList>
            <person name="Treitli S.C."/>
            <person name="Kolisko M."/>
            <person name="Husnik F."/>
            <person name="Keeling P."/>
            <person name="Hampl V."/>
        </authorList>
    </citation>
    <scope>NUCLEOTIDE SEQUENCE</scope>
    <source>
        <strain evidence="1">STM</strain>
    </source>
</reference>
<dbReference type="Pfam" id="PF00480">
    <property type="entry name" value="ROK"/>
    <property type="match status" value="1"/>
</dbReference>
<dbReference type="Gene3D" id="3.30.420.40">
    <property type="match status" value="2"/>
</dbReference>
<keyword evidence="1" id="KW-0808">Transferase</keyword>
<dbReference type="GO" id="GO:0047700">
    <property type="term" value="F:beta-glucoside kinase activity"/>
    <property type="evidence" value="ECO:0007669"/>
    <property type="project" value="UniProtKB-EC"/>
</dbReference>
<dbReference type="InterPro" id="IPR000600">
    <property type="entry name" value="ROK"/>
</dbReference>
<proteinExistence type="predicted"/>
<dbReference type="PANTHER" id="PTHR18964:SF149">
    <property type="entry name" value="BIFUNCTIONAL UDP-N-ACETYLGLUCOSAMINE 2-EPIMERASE_N-ACETYLMANNOSAMINE KINASE"/>
    <property type="match status" value="1"/>
</dbReference>
<sequence length="307" mass="33545">MKNYIVIDMGGTRLKIGLFRNTQLMKCNVVASCAQENFENTIRIFNAEIKALIESQNVGSITGIGLSMPGIIDTKDNKILSINDKYSDAVSFDLNSWAKEHWNCGLVTENDARAALVGEWCQGAGKGINNLVIMTLGTGIGGAALIEGKLLHGKHFQAGCLGGHFCIDFRGEACNCGSKGCVETKGSSWVLPNLAKAGNYPVESVSFKNLFDDMRTSNKEATDILRICMDAWSACAINLIHAYDPEMLIVGGGVMKSADIILPEIQAWIDKYAWTPWGKVIVRKAELEDTAALYGMNYLLMEQEKCE</sequence>
<organism evidence="1">
    <name type="scientific">termite gut metagenome</name>
    <dbReference type="NCBI Taxonomy" id="433724"/>
    <lineage>
        <taxon>unclassified sequences</taxon>
        <taxon>metagenomes</taxon>
        <taxon>organismal metagenomes</taxon>
    </lineage>
</organism>
<name>A0A5J4SD46_9ZZZZ</name>
<keyword evidence="1" id="KW-0418">Kinase</keyword>
<accession>A0A5J4SD46</accession>